<evidence type="ECO:0000256" key="2">
    <source>
        <dbReference type="ARBA" id="ARBA00022448"/>
    </source>
</evidence>
<keyword evidence="5" id="KW-0863">Zinc-finger</keyword>
<comment type="function">
    <text evidence="9">Component of the ESCRT-II complex (endosomal sorting complex required for transport II), which is required for multivesicular body (MVB) formation and sorting of endosomal cargo proteins into MVBs.</text>
</comment>
<dbReference type="InterPro" id="IPR021648">
    <property type="entry name" value="GLUE_dom"/>
</dbReference>
<dbReference type="SUPFAM" id="SSF50729">
    <property type="entry name" value="PH domain-like"/>
    <property type="match status" value="1"/>
</dbReference>
<evidence type="ECO:0000259" key="11">
    <source>
        <dbReference type="PROSITE" id="PS51495"/>
    </source>
</evidence>
<evidence type="ECO:0000313" key="13">
    <source>
        <dbReference type="Proteomes" id="UP000242877"/>
    </source>
</evidence>
<dbReference type="InterPro" id="IPR036388">
    <property type="entry name" value="WH-like_DNA-bd_sf"/>
</dbReference>
<evidence type="ECO:0000256" key="6">
    <source>
        <dbReference type="ARBA" id="ARBA00022833"/>
    </source>
</evidence>
<evidence type="ECO:0000256" key="10">
    <source>
        <dbReference type="SAM" id="MobiDB-lite"/>
    </source>
</evidence>
<dbReference type="GO" id="GO:0043328">
    <property type="term" value="P:protein transport to vacuole involved in ubiquitin-dependent protein catabolic process via the multivesicular body sorting pathway"/>
    <property type="evidence" value="ECO:0007669"/>
    <property type="project" value="UniProtKB-UniRule"/>
</dbReference>
<dbReference type="GO" id="GO:0043130">
    <property type="term" value="F:ubiquitin binding"/>
    <property type="evidence" value="ECO:0007669"/>
    <property type="project" value="UniProtKB-UniRule"/>
</dbReference>
<keyword evidence="7 9" id="KW-0653">Protein transport</keyword>
<feature type="compositionally biased region" description="Polar residues" evidence="10">
    <location>
        <begin position="107"/>
        <end position="117"/>
    </location>
</feature>
<dbReference type="Gene3D" id="2.30.30.380">
    <property type="entry name" value="Zn-finger domain of Sec23/24"/>
    <property type="match status" value="1"/>
</dbReference>
<dbReference type="VEuPathDB" id="FungiDB:AAP_01639"/>
<dbReference type="PANTHER" id="PTHR13128">
    <property type="entry name" value="VACUOLAR PROTEIN-SORTING-ASSOCIATED PROTEIN 36"/>
    <property type="match status" value="1"/>
</dbReference>
<dbReference type="PROSITE" id="PS51495">
    <property type="entry name" value="GLUE"/>
    <property type="match status" value="1"/>
</dbReference>
<reference evidence="12 13" key="1">
    <citation type="journal article" date="2016" name="Genome Biol. Evol.">
        <title>Divergent and convergent evolution of fungal pathogenicity.</title>
        <authorList>
            <person name="Shang Y."/>
            <person name="Xiao G."/>
            <person name="Zheng P."/>
            <person name="Cen K."/>
            <person name="Zhan S."/>
            <person name="Wang C."/>
        </authorList>
    </citation>
    <scope>NUCLEOTIDE SEQUENCE [LARGE SCALE GENOMIC DNA]</scope>
    <source>
        <strain evidence="12 13">ARSEF 7405</strain>
    </source>
</reference>
<keyword evidence="3" id="KW-0479">Metal-binding</keyword>
<evidence type="ECO:0000256" key="1">
    <source>
        <dbReference type="ARBA" id="ARBA00009697"/>
    </source>
</evidence>
<dbReference type="Gene3D" id="2.30.29.30">
    <property type="entry name" value="Pleckstrin-homology domain (PH domain)/Phosphotyrosine-binding domain (PTB)"/>
    <property type="match status" value="2"/>
</dbReference>
<evidence type="ECO:0000256" key="4">
    <source>
        <dbReference type="ARBA" id="ARBA00022753"/>
    </source>
</evidence>
<keyword evidence="6" id="KW-0862">Zinc</keyword>
<organism evidence="12 13">
    <name type="scientific">Ascosphaera apis ARSEF 7405</name>
    <dbReference type="NCBI Taxonomy" id="392613"/>
    <lineage>
        <taxon>Eukaryota</taxon>
        <taxon>Fungi</taxon>
        <taxon>Dikarya</taxon>
        <taxon>Ascomycota</taxon>
        <taxon>Pezizomycotina</taxon>
        <taxon>Eurotiomycetes</taxon>
        <taxon>Eurotiomycetidae</taxon>
        <taxon>Onygenales</taxon>
        <taxon>Ascosphaeraceae</taxon>
        <taxon>Ascosphaera</taxon>
    </lineage>
</organism>
<dbReference type="OrthoDB" id="271448at2759"/>
<dbReference type="GO" id="GO:0031902">
    <property type="term" value="C:late endosome membrane"/>
    <property type="evidence" value="ECO:0007669"/>
    <property type="project" value="UniProtKB-UniRule"/>
</dbReference>
<name>A0A168BD82_9EURO</name>
<dbReference type="InterPro" id="IPR036443">
    <property type="entry name" value="Znf_RanBP2_sf"/>
</dbReference>
<comment type="similarity">
    <text evidence="1 9">Belongs to the VPS36 family.</text>
</comment>
<gene>
    <name evidence="12" type="ORF">AAP_01639</name>
</gene>
<dbReference type="FunFam" id="1.10.10.10:FF:000165">
    <property type="entry name" value="Vacuolar protein sorting protein (Vps36)"/>
    <property type="match status" value="1"/>
</dbReference>
<dbReference type="Pfam" id="PF04157">
    <property type="entry name" value="EAP30"/>
    <property type="match status" value="1"/>
</dbReference>
<evidence type="ECO:0000256" key="5">
    <source>
        <dbReference type="ARBA" id="ARBA00022771"/>
    </source>
</evidence>
<feature type="domain" description="GLUE N-terminal" evidence="11">
    <location>
        <begin position="6"/>
        <end position="296"/>
    </location>
</feature>
<dbReference type="GO" id="GO:0008270">
    <property type="term" value="F:zinc ion binding"/>
    <property type="evidence" value="ECO:0007669"/>
    <property type="project" value="UniProtKB-KW"/>
</dbReference>
<dbReference type="PANTHER" id="PTHR13128:SF12">
    <property type="entry name" value="VACUOLAR PROTEIN-SORTING-ASSOCIATED PROTEIN 36"/>
    <property type="match status" value="1"/>
</dbReference>
<dbReference type="InterPro" id="IPR040608">
    <property type="entry name" value="Snf8/Vps36"/>
</dbReference>
<dbReference type="FunFam" id="1.10.10.10:FF:000527">
    <property type="entry name" value="Vacuolar protein sorting protein (Vps36), putative"/>
    <property type="match status" value="1"/>
</dbReference>
<dbReference type="InterPro" id="IPR036390">
    <property type="entry name" value="WH_DNA-bd_sf"/>
</dbReference>
<protein>
    <recommendedName>
        <fullName evidence="9">Vacuolar protein-sorting-associated protein 36</fullName>
    </recommendedName>
    <alternativeName>
        <fullName evidence="9">ESCRT-II complex subunit VPS36</fullName>
    </alternativeName>
</protein>
<comment type="subcellular location">
    <subcellularLocation>
        <location evidence="9">Cytoplasm</location>
    </subcellularLocation>
    <subcellularLocation>
        <location evidence="9">Endosome</location>
    </subcellularLocation>
</comment>
<keyword evidence="4 9" id="KW-0967">Endosome</keyword>
<dbReference type="Pfam" id="PF11605">
    <property type="entry name" value="Vps36_ESCRT-II"/>
    <property type="match status" value="1"/>
</dbReference>
<evidence type="ECO:0000256" key="7">
    <source>
        <dbReference type="ARBA" id="ARBA00022927"/>
    </source>
</evidence>
<dbReference type="InterPro" id="IPR011993">
    <property type="entry name" value="PH-like_dom_sf"/>
</dbReference>
<dbReference type="InterPro" id="IPR001876">
    <property type="entry name" value="Znf_RanBP2"/>
</dbReference>
<evidence type="ECO:0000256" key="9">
    <source>
        <dbReference type="RuleBase" id="RU367095"/>
    </source>
</evidence>
<accession>A0A168BD82</accession>
<evidence type="ECO:0000313" key="12">
    <source>
        <dbReference type="EMBL" id="KZZ95151.1"/>
    </source>
</evidence>
<feature type="region of interest" description="Disordered" evidence="10">
    <location>
        <begin position="98"/>
        <end position="117"/>
    </location>
</feature>
<proteinExistence type="inferred from homology"/>
<dbReference type="SMART" id="SM00547">
    <property type="entry name" value="ZnF_RBZ"/>
    <property type="match status" value="1"/>
</dbReference>
<dbReference type="Gene3D" id="6.10.140.260">
    <property type="match status" value="1"/>
</dbReference>
<dbReference type="Pfam" id="PF16988">
    <property type="entry name" value="Vps36-NZF-N"/>
    <property type="match status" value="1"/>
</dbReference>
<dbReference type="GO" id="GO:0032266">
    <property type="term" value="F:phosphatidylinositol-3-phosphate binding"/>
    <property type="evidence" value="ECO:0007669"/>
    <property type="project" value="UniProtKB-UniRule"/>
</dbReference>
<dbReference type="AlphaFoldDB" id="A0A168BD82"/>
<comment type="subunit">
    <text evidence="9">Component of the endosomal sorting complex required for transport II (ESCRT-II).</text>
</comment>
<dbReference type="EMBL" id="AZGZ01000005">
    <property type="protein sequence ID" value="KZZ95151.1"/>
    <property type="molecule type" value="Genomic_DNA"/>
</dbReference>
<dbReference type="GO" id="GO:0000814">
    <property type="term" value="C:ESCRT II complex"/>
    <property type="evidence" value="ECO:0007669"/>
    <property type="project" value="UniProtKB-UniRule"/>
</dbReference>
<keyword evidence="8" id="KW-0175">Coiled coil</keyword>
<feature type="compositionally biased region" description="Low complexity" evidence="10">
    <location>
        <begin position="301"/>
        <end position="311"/>
    </location>
</feature>
<dbReference type="SUPFAM" id="SSF46785">
    <property type="entry name" value="Winged helix' DNA-binding domain"/>
    <property type="match status" value="1"/>
</dbReference>
<keyword evidence="9" id="KW-0963">Cytoplasm</keyword>
<dbReference type="SUPFAM" id="SSF90209">
    <property type="entry name" value="Ran binding protein zinc finger-like"/>
    <property type="match status" value="1"/>
</dbReference>
<dbReference type="Gene3D" id="1.10.10.10">
    <property type="entry name" value="Winged helix-like DNA-binding domain superfamily/Winged helix DNA-binding domain"/>
    <property type="match status" value="2"/>
</dbReference>
<feature type="region of interest" description="Disordered" evidence="10">
    <location>
        <begin position="297"/>
        <end position="329"/>
    </location>
</feature>
<dbReference type="InterPro" id="IPR037855">
    <property type="entry name" value="Vps36"/>
</dbReference>
<keyword evidence="2 9" id="KW-0813">Transport</keyword>
<keyword evidence="13" id="KW-1185">Reference proteome</keyword>
<evidence type="ECO:0000256" key="8">
    <source>
        <dbReference type="ARBA" id="ARBA00023054"/>
    </source>
</evidence>
<dbReference type="Proteomes" id="UP000242877">
    <property type="component" value="Unassembled WGS sequence"/>
</dbReference>
<dbReference type="InterPro" id="IPR031558">
    <property type="entry name" value="Vps36-NZF-N"/>
</dbReference>
<evidence type="ECO:0000256" key="3">
    <source>
        <dbReference type="ARBA" id="ARBA00022723"/>
    </source>
</evidence>
<sequence length="633" mass="68839">MFLLPVDLTTALRPVLLPDESLHFVQDAVGLYQNRDKIPDRQNGHAYLTSHRICYVDSEDPRKCSLAVELRNVERAEIQAGFLRSSPKISLYQKKTKTGGISDKGSVATSDTPAQSSRSVSAPVLNATWICTICSFVNPVPSNFNPETANASSTPLPPCLACGIKVSFATLLKAAISARSEGLANSARNAGGRASTGTTAVSQPVASINSTTLICPRCTFENHGSILSCEMCGASLRSMLAHENMHTPAVEHSSLPVFLPTDILKLSFRSGGDKTFYERLKNALIQRKWLLANAPPVPKLQQQPGSGSPSSKANDSPIWDESKQVQRRPNAVGIAGLERQRQEARHNNETVIGDAFEDLETLMASAKQIVALAESFAATTGTGQSTNDAAGTQEASAVLSQLGSLVTTKDVLGSGSSSETLYLTELSRSLADWLTAPPASASGSSILNREGGIMALIDVWSLFNRARNGVELVSPTDFRKAADLWSKLKLPVRLRQFRSGVQAVQRSDWSDELTLKKIREWLDELRSIPPSISTIGIESDDPARVDDSGVKWDWRRYGRGVTAQEAAARFKWSVGVAAEELEMAEENGLVCREESIEGLRFWRNFLSEDEDEGGDDTHFRTLELHDRVGLLTV</sequence>
<comment type="caution">
    <text evidence="12">The sequence shown here is derived from an EMBL/GenBank/DDBJ whole genome shotgun (WGS) entry which is preliminary data.</text>
</comment>